<keyword evidence="4" id="KW-1185">Reference proteome</keyword>
<dbReference type="PANTHER" id="PTHR36966:SF1">
    <property type="entry name" value="REP-ASSOCIATED TYROSINE TRANSPOSASE"/>
    <property type="match status" value="1"/>
</dbReference>
<dbReference type="GO" id="GO:0006313">
    <property type="term" value="P:DNA transposition"/>
    <property type="evidence" value="ECO:0007669"/>
    <property type="project" value="InterPro"/>
</dbReference>
<evidence type="ECO:0000256" key="1">
    <source>
        <dbReference type="SAM" id="MobiDB-lite"/>
    </source>
</evidence>
<dbReference type="Pfam" id="PF01797">
    <property type="entry name" value="Y1_Tnp"/>
    <property type="match status" value="1"/>
</dbReference>
<dbReference type="PANTHER" id="PTHR36966">
    <property type="entry name" value="REP-ASSOCIATED TYROSINE TRANSPOSASE"/>
    <property type="match status" value="1"/>
</dbReference>
<dbReference type="InterPro" id="IPR052715">
    <property type="entry name" value="RAYT_transposase"/>
</dbReference>
<evidence type="ECO:0000313" key="3">
    <source>
        <dbReference type="EMBL" id="TDU81258.1"/>
    </source>
</evidence>
<name>A0A4R7SSS8_9BACT</name>
<evidence type="ECO:0000313" key="4">
    <source>
        <dbReference type="Proteomes" id="UP000295662"/>
    </source>
</evidence>
<feature type="domain" description="Transposase IS200-like" evidence="2">
    <location>
        <begin position="134"/>
        <end position="309"/>
    </location>
</feature>
<dbReference type="SMART" id="SM01321">
    <property type="entry name" value="Y1_Tnp"/>
    <property type="match status" value="1"/>
</dbReference>
<protein>
    <submittedName>
        <fullName evidence="3">Transposase IS200 family protein</fullName>
    </submittedName>
</protein>
<comment type="caution">
    <text evidence="3">The sequence shown here is derived from an EMBL/GenBank/DDBJ whole genome shotgun (WGS) entry which is preliminary data.</text>
</comment>
<reference evidence="3 4" key="1">
    <citation type="submission" date="2019-03" db="EMBL/GenBank/DDBJ databases">
        <title>Genomic Encyclopedia of Archaeal and Bacterial Type Strains, Phase II (KMG-II): from individual species to whole genera.</title>
        <authorList>
            <person name="Goeker M."/>
        </authorList>
    </citation>
    <scope>NUCLEOTIDE SEQUENCE [LARGE SCALE GENOMIC DNA]</scope>
    <source>
        <strain evidence="3 4">ATCC 25309</strain>
    </source>
</reference>
<dbReference type="AlphaFoldDB" id="A0A4R7SSS8"/>
<dbReference type="SUPFAM" id="SSF143422">
    <property type="entry name" value="Transposase IS200-like"/>
    <property type="match status" value="1"/>
</dbReference>
<dbReference type="GO" id="GO:0004803">
    <property type="term" value="F:transposase activity"/>
    <property type="evidence" value="ECO:0007669"/>
    <property type="project" value="InterPro"/>
</dbReference>
<dbReference type="InterPro" id="IPR002686">
    <property type="entry name" value="Transposase_17"/>
</dbReference>
<proteinExistence type="predicted"/>
<gene>
    <name evidence="3" type="ORF">EI77_00561</name>
</gene>
<dbReference type="GO" id="GO:0043565">
    <property type="term" value="F:sequence-specific DNA binding"/>
    <property type="evidence" value="ECO:0007669"/>
    <property type="project" value="TreeGrafter"/>
</dbReference>
<dbReference type="Gene3D" id="3.30.70.1290">
    <property type="entry name" value="Transposase IS200-like"/>
    <property type="match status" value="1"/>
</dbReference>
<organism evidence="3 4">
    <name type="scientific">Prosthecobacter fusiformis</name>
    <dbReference type="NCBI Taxonomy" id="48464"/>
    <lineage>
        <taxon>Bacteria</taxon>
        <taxon>Pseudomonadati</taxon>
        <taxon>Verrucomicrobiota</taxon>
        <taxon>Verrucomicrobiia</taxon>
        <taxon>Verrucomicrobiales</taxon>
        <taxon>Verrucomicrobiaceae</taxon>
        <taxon>Prosthecobacter</taxon>
    </lineage>
</organism>
<accession>A0A4R7SSS8</accession>
<sequence length="343" mass="40865">MKVGMRGWIASLGSTVFFTLRVMGLGTAKRKRWRKLMKVEMRNVSLDRITRRTVFITLRVMGLGTAKRKRWRKRMRVEMRDVFLDRITRRVMNTVLPTALAKLADRGNLLSVMRFFDPEDQLQITQRKLPHWSQDGVVCFITWRTHDSMPKAVVGKWLTERAVWLEQRGIDVHERDWKRQLYQLDPAVIAEFHDHFTSRWHEELDQCHGTCVLRDAQMNGRVAESLMHFDGDRYEMLDFVIMPNHVHFLAMFPDKDVLLKQCESWKRFTARWIQDRLGFEGRFWQQDAFDHLVRHEAQFKRLQHYIAENPVKAHLKPGEFHLRKYSNHHSPSDGFGRGRSARE</sequence>
<dbReference type="Proteomes" id="UP000295662">
    <property type="component" value="Unassembled WGS sequence"/>
</dbReference>
<feature type="region of interest" description="Disordered" evidence="1">
    <location>
        <begin position="323"/>
        <end position="343"/>
    </location>
</feature>
<evidence type="ECO:0000259" key="2">
    <source>
        <dbReference type="SMART" id="SM01321"/>
    </source>
</evidence>
<dbReference type="EMBL" id="SOCA01000001">
    <property type="protein sequence ID" value="TDU81258.1"/>
    <property type="molecule type" value="Genomic_DNA"/>
</dbReference>
<dbReference type="InterPro" id="IPR036515">
    <property type="entry name" value="Transposase_17_sf"/>
</dbReference>